<name>A0A3B3RL50_9TELE</name>
<dbReference type="PANTHER" id="PTHR24637:SF396">
    <property type="entry name" value="COLLAGEN AND CALCIUM BINDING EGF DOMAINS 1"/>
    <property type="match status" value="1"/>
</dbReference>
<evidence type="ECO:0000313" key="8">
    <source>
        <dbReference type="Proteomes" id="UP000261540"/>
    </source>
</evidence>
<evidence type="ECO:0000256" key="1">
    <source>
        <dbReference type="ARBA" id="ARBA00022536"/>
    </source>
</evidence>
<dbReference type="SMART" id="SM00181">
    <property type="entry name" value="EGF"/>
    <property type="match status" value="2"/>
</dbReference>
<keyword evidence="1 4" id="KW-0245">EGF-like domain</keyword>
<dbReference type="Pfam" id="PF07645">
    <property type="entry name" value="EGF_CA"/>
    <property type="match status" value="1"/>
</dbReference>
<dbReference type="GeneTree" id="ENSGT00390000014907"/>
<reference evidence="7" key="1">
    <citation type="submission" date="2025-08" db="UniProtKB">
        <authorList>
            <consortium name="Ensembl"/>
        </authorList>
    </citation>
    <scope>IDENTIFICATION</scope>
</reference>
<dbReference type="STRING" id="1676925.ENSPKIP00000019043"/>
<feature type="region of interest" description="Disordered" evidence="5">
    <location>
        <begin position="309"/>
        <end position="333"/>
    </location>
</feature>
<evidence type="ECO:0000259" key="6">
    <source>
        <dbReference type="PROSITE" id="PS50026"/>
    </source>
</evidence>
<feature type="domain" description="EGF-like" evidence="6">
    <location>
        <begin position="74"/>
        <end position="115"/>
    </location>
</feature>
<dbReference type="SUPFAM" id="SSF57196">
    <property type="entry name" value="EGF/Laminin"/>
    <property type="match status" value="2"/>
</dbReference>
<proteinExistence type="predicted"/>
<dbReference type="Pfam" id="PF01391">
    <property type="entry name" value="Collagen"/>
    <property type="match status" value="1"/>
</dbReference>
<dbReference type="InterPro" id="IPR018097">
    <property type="entry name" value="EGF_Ca-bd_CS"/>
</dbReference>
<dbReference type="SMART" id="SM00179">
    <property type="entry name" value="EGF_CA"/>
    <property type="match status" value="2"/>
</dbReference>
<evidence type="ECO:0000256" key="2">
    <source>
        <dbReference type="ARBA" id="ARBA00022737"/>
    </source>
</evidence>
<dbReference type="InterPro" id="IPR000742">
    <property type="entry name" value="EGF"/>
</dbReference>
<dbReference type="InterPro" id="IPR000152">
    <property type="entry name" value="EGF-type_Asp/Asn_hydroxyl_site"/>
</dbReference>
<keyword evidence="8" id="KW-1185">Reference proteome</keyword>
<dbReference type="Proteomes" id="UP000261540">
    <property type="component" value="Unplaced"/>
</dbReference>
<dbReference type="PANTHER" id="PTHR24637">
    <property type="entry name" value="COLLAGEN"/>
    <property type="match status" value="1"/>
</dbReference>
<comment type="caution">
    <text evidence="4">Lacks conserved residue(s) required for the propagation of feature annotation.</text>
</comment>
<dbReference type="AlphaFoldDB" id="A0A3B3RL50"/>
<accession>A0A3B3RL50</accession>
<sequence length="333" mass="35759">MLIDSLSLYFRRKCCEGYRFVMGQCIPESVDVCAGSPCEQQCTDNFGRVICTCYPGFRFDRERHRRHQHPYCLDVDECEESGGTVCEQACENTPGSFQCRCRSGYTLGPDQRSCMPSHTLSSPGKSERLMTSGSCSLTCQDVAGMKESLAELRLKLGDSASSGQILPPGQGSADKLPHRLKEPNVSALRGPPGAPGPPGIHGVQGQPGEKGEPGARGPPGPQGPRGSLGPMGPTPNLDHIKRGRRGPVGPPGAPGRDGQKGDRGSPGPPGPAGPPGSFDFLLLMMADIRNDLIELQEQVFGRRRDIILDTEPPENNSGLEEWESGQEELMHNS</sequence>
<dbReference type="InterPro" id="IPR001881">
    <property type="entry name" value="EGF-like_Ca-bd_dom"/>
</dbReference>
<dbReference type="PROSITE" id="PS00010">
    <property type="entry name" value="ASX_HYDROXYL"/>
    <property type="match status" value="1"/>
</dbReference>
<protein>
    <recommendedName>
        <fullName evidence="6">EGF-like domain-containing protein</fullName>
    </recommendedName>
</protein>
<reference evidence="7" key="2">
    <citation type="submission" date="2025-09" db="UniProtKB">
        <authorList>
            <consortium name="Ensembl"/>
        </authorList>
    </citation>
    <scope>IDENTIFICATION</scope>
</reference>
<dbReference type="FunFam" id="2.10.25.10:FF:000010">
    <property type="entry name" value="Pro-epidermal growth factor"/>
    <property type="match status" value="1"/>
</dbReference>
<evidence type="ECO:0000313" key="7">
    <source>
        <dbReference type="Ensembl" id="ENSPKIP00000019043.1"/>
    </source>
</evidence>
<organism evidence="7 8">
    <name type="scientific">Paramormyrops kingsleyae</name>
    <dbReference type="NCBI Taxonomy" id="1676925"/>
    <lineage>
        <taxon>Eukaryota</taxon>
        <taxon>Metazoa</taxon>
        <taxon>Chordata</taxon>
        <taxon>Craniata</taxon>
        <taxon>Vertebrata</taxon>
        <taxon>Euteleostomi</taxon>
        <taxon>Actinopterygii</taxon>
        <taxon>Neopterygii</taxon>
        <taxon>Teleostei</taxon>
        <taxon>Osteoglossocephala</taxon>
        <taxon>Osteoglossomorpha</taxon>
        <taxon>Osteoglossiformes</taxon>
        <taxon>Mormyridae</taxon>
        <taxon>Paramormyrops</taxon>
    </lineage>
</organism>
<evidence type="ECO:0000256" key="5">
    <source>
        <dbReference type="SAM" id="MobiDB-lite"/>
    </source>
</evidence>
<feature type="region of interest" description="Disordered" evidence="5">
    <location>
        <begin position="183"/>
        <end position="278"/>
    </location>
</feature>
<keyword evidence="2" id="KW-0677">Repeat</keyword>
<dbReference type="Ensembl" id="ENSPKIT00000035886.1">
    <property type="protein sequence ID" value="ENSPKIP00000019043.1"/>
    <property type="gene ID" value="ENSPKIG00000004372.1"/>
</dbReference>
<dbReference type="Gene3D" id="2.10.25.10">
    <property type="entry name" value="Laminin"/>
    <property type="match status" value="2"/>
</dbReference>
<evidence type="ECO:0000256" key="4">
    <source>
        <dbReference type="PROSITE-ProRule" id="PRU00076"/>
    </source>
</evidence>
<dbReference type="PROSITE" id="PS01186">
    <property type="entry name" value="EGF_2"/>
    <property type="match status" value="1"/>
</dbReference>
<evidence type="ECO:0000256" key="3">
    <source>
        <dbReference type="ARBA" id="ARBA00023157"/>
    </source>
</evidence>
<dbReference type="InterPro" id="IPR049883">
    <property type="entry name" value="NOTCH1_EGF-like"/>
</dbReference>
<dbReference type="InterPro" id="IPR008160">
    <property type="entry name" value="Collagen"/>
</dbReference>
<dbReference type="PROSITE" id="PS50026">
    <property type="entry name" value="EGF_3"/>
    <property type="match status" value="1"/>
</dbReference>
<dbReference type="PROSITE" id="PS01187">
    <property type="entry name" value="EGF_CA"/>
    <property type="match status" value="1"/>
</dbReference>
<dbReference type="GO" id="GO:0005509">
    <property type="term" value="F:calcium ion binding"/>
    <property type="evidence" value="ECO:0007669"/>
    <property type="project" value="InterPro"/>
</dbReference>
<keyword evidence="3" id="KW-1015">Disulfide bond</keyword>